<proteinExistence type="predicted"/>
<name>A0A8R1TVR2_ONCVO</name>
<dbReference type="EMBL" id="CMVM020000154">
    <property type="status" value="NOT_ANNOTATED_CDS"/>
    <property type="molecule type" value="Genomic_DNA"/>
</dbReference>
<dbReference type="AlphaFoldDB" id="A0A8R1TVR2"/>
<dbReference type="Proteomes" id="UP000024404">
    <property type="component" value="Unassembled WGS sequence"/>
</dbReference>
<accession>A0A8R1TVR2</accession>
<keyword evidence="2" id="KW-1185">Reference proteome</keyword>
<reference evidence="2" key="1">
    <citation type="submission" date="2013-10" db="EMBL/GenBank/DDBJ databases">
        <title>Genome sequencing of Onchocerca volvulus.</title>
        <authorList>
            <person name="Cotton J."/>
            <person name="Tsai J."/>
            <person name="Stanley E."/>
            <person name="Tracey A."/>
            <person name="Holroyd N."/>
            <person name="Lustigman S."/>
            <person name="Berriman M."/>
        </authorList>
    </citation>
    <scope>NUCLEOTIDE SEQUENCE</scope>
</reference>
<dbReference type="EnsemblMetazoa" id="OVOC5328.1">
    <property type="protein sequence ID" value="OVOC5328.1"/>
    <property type="gene ID" value="WBGene00242137"/>
</dbReference>
<protein>
    <submittedName>
        <fullName evidence="1">Uncharacterized protein</fullName>
    </submittedName>
</protein>
<reference evidence="1" key="2">
    <citation type="submission" date="2022-06" db="UniProtKB">
        <authorList>
            <consortium name="EnsemblMetazoa"/>
        </authorList>
    </citation>
    <scope>IDENTIFICATION</scope>
</reference>
<sequence length="59" mass="6771">MTSVMRNSNLPIYSKLEKLVLYLRERKDIKPADIELCLSTSSNGYVTLYFELKNMAPTA</sequence>
<organism evidence="1 2">
    <name type="scientific">Onchocerca volvulus</name>
    <dbReference type="NCBI Taxonomy" id="6282"/>
    <lineage>
        <taxon>Eukaryota</taxon>
        <taxon>Metazoa</taxon>
        <taxon>Ecdysozoa</taxon>
        <taxon>Nematoda</taxon>
        <taxon>Chromadorea</taxon>
        <taxon>Rhabditida</taxon>
        <taxon>Spirurina</taxon>
        <taxon>Spiruromorpha</taxon>
        <taxon>Filarioidea</taxon>
        <taxon>Onchocercidae</taxon>
        <taxon>Onchocerca</taxon>
    </lineage>
</organism>
<evidence type="ECO:0000313" key="1">
    <source>
        <dbReference type="EnsemblMetazoa" id="OVOC5328.1"/>
    </source>
</evidence>
<evidence type="ECO:0000313" key="2">
    <source>
        <dbReference type="Proteomes" id="UP000024404"/>
    </source>
</evidence>